<protein>
    <recommendedName>
        <fullName evidence="3">Reverse transcriptase Ty1/copia-type domain-containing protein</fullName>
    </recommendedName>
</protein>
<dbReference type="Proteomes" id="UP000235392">
    <property type="component" value="Unassembled WGS sequence"/>
</dbReference>
<reference evidence="1 2" key="1">
    <citation type="submission" date="2017-11" db="EMBL/GenBank/DDBJ databases">
        <title>De novo assembly and phasing of dikaryotic genomes from two isolates of Puccinia coronata f. sp. avenae, the causal agent of oat crown rust.</title>
        <authorList>
            <person name="Miller M.E."/>
            <person name="Zhang Y."/>
            <person name="Omidvar V."/>
            <person name="Sperschneider J."/>
            <person name="Schwessinger B."/>
            <person name="Raley C."/>
            <person name="Palmer J.M."/>
            <person name="Garnica D."/>
            <person name="Upadhyaya N."/>
            <person name="Rathjen J."/>
            <person name="Taylor J.M."/>
            <person name="Park R.F."/>
            <person name="Dodds P.N."/>
            <person name="Hirsch C.D."/>
            <person name="Kianian S.F."/>
            <person name="Figueroa M."/>
        </authorList>
    </citation>
    <scope>NUCLEOTIDE SEQUENCE [LARGE SCALE GENOMIC DNA]</scope>
    <source>
        <strain evidence="1">12SD80</strain>
    </source>
</reference>
<dbReference type="PANTHER" id="PTHR11439">
    <property type="entry name" value="GAG-POL-RELATED RETROTRANSPOSON"/>
    <property type="match status" value="1"/>
</dbReference>
<name>A0A2N5UIM7_9BASI</name>
<evidence type="ECO:0008006" key="3">
    <source>
        <dbReference type="Google" id="ProtNLM"/>
    </source>
</evidence>
<evidence type="ECO:0000313" key="1">
    <source>
        <dbReference type="EMBL" id="PLW37600.1"/>
    </source>
</evidence>
<comment type="caution">
    <text evidence="1">The sequence shown here is derived from an EMBL/GenBank/DDBJ whole genome shotgun (WGS) entry which is preliminary data.</text>
</comment>
<gene>
    <name evidence="1" type="ORF">PCASD_09027</name>
</gene>
<proteinExistence type="predicted"/>
<sequence length="242" mass="26477">MGAASFRLGMKLERTSNSLILHQDQYIKRKLSKFNFTEFPPSTCPIDPKLHLQKATSDELTQFAALGVNYQALVGSLNYLAILTRPDIAYSVSKLSQFLERPGISHFRAAVQVFRYLHHTKSLGLLFSTGGSEPLIISVNADWGNCPDTCQSHTNVKHLQVQAVLSLGIRNLKGPSAGGIMARPGLVDRICNEGVICWMMTPSSQILSTSPGRAMIPPALGPLRFLMPSDKTACTSRSHSHS</sequence>
<accession>A0A2N5UIM7</accession>
<dbReference type="PANTHER" id="PTHR11439:SF445">
    <property type="entry name" value="GAG-PRE-INTEGRASE DOMAIN-CONTAINING PROTEIN"/>
    <property type="match status" value="1"/>
</dbReference>
<dbReference type="EMBL" id="PGCI01000140">
    <property type="protein sequence ID" value="PLW37600.1"/>
    <property type="molecule type" value="Genomic_DNA"/>
</dbReference>
<evidence type="ECO:0000313" key="2">
    <source>
        <dbReference type="Proteomes" id="UP000235392"/>
    </source>
</evidence>
<organism evidence="1 2">
    <name type="scientific">Puccinia coronata f. sp. avenae</name>
    <dbReference type="NCBI Taxonomy" id="200324"/>
    <lineage>
        <taxon>Eukaryota</taxon>
        <taxon>Fungi</taxon>
        <taxon>Dikarya</taxon>
        <taxon>Basidiomycota</taxon>
        <taxon>Pucciniomycotina</taxon>
        <taxon>Pucciniomycetes</taxon>
        <taxon>Pucciniales</taxon>
        <taxon>Pucciniaceae</taxon>
        <taxon>Puccinia</taxon>
    </lineage>
</organism>
<dbReference type="AlphaFoldDB" id="A0A2N5UIM7"/>